<dbReference type="RefSeq" id="WP_346824560.1">
    <property type="nucleotide sequence ID" value="NZ_JBDKWZ010000027.1"/>
</dbReference>
<dbReference type="CDD" id="cd00090">
    <property type="entry name" value="HTH_ARSR"/>
    <property type="match status" value="1"/>
</dbReference>
<dbReference type="InterPro" id="IPR000835">
    <property type="entry name" value="HTH_MarR-typ"/>
</dbReference>
<dbReference type="PANTHER" id="PTHR33164">
    <property type="entry name" value="TRANSCRIPTIONAL REGULATOR, MARR FAMILY"/>
    <property type="match status" value="1"/>
</dbReference>
<dbReference type="SMART" id="SM00347">
    <property type="entry name" value="HTH_MARR"/>
    <property type="match status" value="1"/>
</dbReference>
<dbReference type="SUPFAM" id="SSF46785">
    <property type="entry name" value="Winged helix' DNA-binding domain"/>
    <property type="match status" value="1"/>
</dbReference>
<reference evidence="2 3" key="1">
    <citation type="submission" date="2024-04" db="EMBL/GenBank/DDBJ databases">
        <title>Novel genus in family Flammeovirgaceae.</title>
        <authorList>
            <person name="Nguyen T.H."/>
            <person name="Vuong T.Q."/>
            <person name="Le H."/>
            <person name="Kim S.-G."/>
        </authorList>
    </citation>
    <scope>NUCLEOTIDE SEQUENCE [LARGE SCALE GENOMIC DNA]</scope>
    <source>
        <strain evidence="2 3">JCM 23209</strain>
    </source>
</reference>
<feature type="domain" description="HTH marR-type" evidence="1">
    <location>
        <begin position="16"/>
        <end position="150"/>
    </location>
</feature>
<evidence type="ECO:0000313" key="3">
    <source>
        <dbReference type="Proteomes" id="UP001403385"/>
    </source>
</evidence>
<dbReference type="GO" id="GO:0003700">
    <property type="term" value="F:DNA-binding transcription factor activity"/>
    <property type="evidence" value="ECO:0007669"/>
    <property type="project" value="InterPro"/>
</dbReference>
<protein>
    <submittedName>
        <fullName evidence="2">MarR family winged helix-turn-helix transcriptional regulator</fullName>
    </submittedName>
</protein>
<keyword evidence="3" id="KW-1185">Reference proteome</keyword>
<proteinExistence type="predicted"/>
<dbReference type="GO" id="GO:0006950">
    <property type="term" value="P:response to stress"/>
    <property type="evidence" value="ECO:0007669"/>
    <property type="project" value="TreeGrafter"/>
</dbReference>
<dbReference type="Pfam" id="PF12802">
    <property type="entry name" value="MarR_2"/>
    <property type="match status" value="1"/>
</dbReference>
<dbReference type="InterPro" id="IPR011991">
    <property type="entry name" value="ArsR-like_HTH"/>
</dbReference>
<dbReference type="PANTHER" id="PTHR33164:SF43">
    <property type="entry name" value="HTH-TYPE TRANSCRIPTIONAL REPRESSOR YETL"/>
    <property type="match status" value="1"/>
</dbReference>
<name>A0AAW9SM19_9BACT</name>
<accession>A0AAW9SM19</accession>
<evidence type="ECO:0000313" key="2">
    <source>
        <dbReference type="EMBL" id="MEN7551781.1"/>
    </source>
</evidence>
<comment type="caution">
    <text evidence="2">The sequence shown here is derived from an EMBL/GenBank/DDBJ whole genome shotgun (WGS) entry which is preliminary data.</text>
</comment>
<dbReference type="InterPro" id="IPR036388">
    <property type="entry name" value="WH-like_DNA-bd_sf"/>
</dbReference>
<dbReference type="Proteomes" id="UP001403385">
    <property type="component" value="Unassembled WGS sequence"/>
</dbReference>
<dbReference type="InterPro" id="IPR036390">
    <property type="entry name" value="WH_DNA-bd_sf"/>
</dbReference>
<evidence type="ECO:0000259" key="1">
    <source>
        <dbReference type="PROSITE" id="PS50995"/>
    </source>
</evidence>
<dbReference type="InterPro" id="IPR039422">
    <property type="entry name" value="MarR/SlyA-like"/>
</dbReference>
<dbReference type="Gene3D" id="1.10.10.10">
    <property type="entry name" value="Winged helix-like DNA-binding domain superfamily/Winged helix DNA-binding domain"/>
    <property type="match status" value="1"/>
</dbReference>
<dbReference type="PROSITE" id="PS50995">
    <property type="entry name" value="HTH_MARR_2"/>
    <property type="match status" value="1"/>
</dbReference>
<dbReference type="AlphaFoldDB" id="A0AAW9SM19"/>
<gene>
    <name evidence="2" type="ORF">AAG747_27950</name>
</gene>
<organism evidence="2 3">
    <name type="scientific">Rapidithrix thailandica</name>
    <dbReference type="NCBI Taxonomy" id="413964"/>
    <lineage>
        <taxon>Bacteria</taxon>
        <taxon>Pseudomonadati</taxon>
        <taxon>Bacteroidota</taxon>
        <taxon>Cytophagia</taxon>
        <taxon>Cytophagales</taxon>
        <taxon>Flammeovirgaceae</taxon>
        <taxon>Rapidithrix</taxon>
    </lineage>
</organism>
<dbReference type="EMBL" id="JBDKWZ010000027">
    <property type="protein sequence ID" value="MEN7551781.1"/>
    <property type="molecule type" value="Genomic_DNA"/>
</dbReference>
<sequence length="203" mass="23194">MKESVFNTQFQQTDTPSKIVAGLERISEAFRVLLWAHAKTIGLSPIQIQLLIFITYHPESLCNVSHLAKEFNVSKPTISDVVKVLEKKALIEKHKTAFDQRSYSIALTSEGQAVVKDTEQFANPIRQQIEKMDKPEQIQLFSALNKVIFSLNQSGILSVQRTCYGCKFYQKNETNHFCNLIKKELLDKDIRIDCPEYEGKAKV</sequence>